<evidence type="ECO:0000313" key="1">
    <source>
        <dbReference type="EMBL" id="GAJ29032.1"/>
    </source>
</evidence>
<accession>A0A023D4G4</accession>
<comment type="caution">
    <text evidence="1">The sequence shown here is derived from an EMBL/GenBank/DDBJ whole genome shotgun (WGS) entry which is preliminary data.</text>
</comment>
<reference evidence="2" key="1">
    <citation type="journal article" date="2014" name="FEMS Microbiol. Lett.">
        <title>Draft Genomic DNA Sequence of the Facultatively Methylotrophic Bacterium Acidomonas methanolica type strain MB58.</title>
        <authorList>
            <person name="Higashiura N."/>
            <person name="Hadano H."/>
            <person name="Hirakawa H."/>
            <person name="Matsutani M."/>
            <person name="Takabe S."/>
            <person name="Matsushita K."/>
            <person name="Azuma Y."/>
        </authorList>
    </citation>
    <scope>NUCLEOTIDE SEQUENCE [LARGE SCALE GENOMIC DNA]</scope>
    <source>
        <strain evidence="2">MB58</strain>
    </source>
</reference>
<dbReference type="AlphaFoldDB" id="A0A023D4G4"/>
<dbReference type="Proteomes" id="UP000019760">
    <property type="component" value="Unassembled WGS sequence"/>
</dbReference>
<dbReference type="EMBL" id="BAND01000041">
    <property type="protein sequence ID" value="GAJ29032.1"/>
    <property type="molecule type" value="Genomic_DNA"/>
</dbReference>
<proteinExistence type="predicted"/>
<name>A0A023D4G4_ACIMT</name>
<organism evidence="1 2">
    <name type="scientific">Acidomonas methanolica NBRC 104435</name>
    <dbReference type="NCBI Taxonomy" id="1231351"/>
    <lineage>
        <taxon>Bacteria</taxon>
        <taxon>Pseudomonadati</taxon>
        <taxon>Pseudomonadota</taxon>
        <taxon>Alphaproteobacteria</taxon>
        <taxon>Acetobacterales</taxon>
        <taxon>Acetobacteraceae</taxon>
        <taxon>Acidomonas</taxon>
    </lineage>
</organism>
<dbReference type="OrthoDB" id="7596417at2"/>
<sequence>MSGEISAHERSLNSPGDRARAALLSSRLACGLVLLASLAACNPYSAPLKAGNDLALAGFIAHPADTTARQEMMNLLPPEMLTYRPSTAGPIMLYADPKACGCVYFGDQRAYRQYLAHRPETRDARNAMVADNNQHPGWDWSVWARSADPAAITHLEPGYVREPGWN</sequence>
<evidence type="ECO:0000313" key="2">
    <source>
        <dbReference type="Proteomes" id="UP000019760"/>
    </source>
</evidence>
<protein>
    <submittedName>
        <fullName evidence="1">Uncharacterized protein</fullName>
    </submittedName>
</protein>
<keyword evidence="2" id="KW-1185">Reference proteome</keyword>
<reference evidence="1 2" key="2">
    <citation type="journal article" date="2014" name="FEMS Microbiol. Lett.">
        <title>Draft genomic DNA sequence of the facultatively methylotrophic bacterium Acidomonas methanolica type strain MB58.</title>
        <authorList>
            <person name="Higashiura N."/>
            <person name="Hadano H."/>
            <person name="Hirakawa H."/>
            <person name="Matsutani M."/>
            <person name="Takabe S."/>
            <person name="Matsushita K."/>
            <person name="Azuma Y."/>
        </authorList>
    </citation>
    <scope>NUCLEOTIDE SEQUENCE [LARGE SCALE GENOMIC DNA]</scope>
    <source>
        <strain evidence="1 2">MB58</strain>
    </source>
</reference>
<dbReference type="RefSeq" id="WP_042058326.1">
    <property type="nucleotide sequence ID" value="NZ_BAND01000041.1"/>
</dbReference>
<gene>
    <name evidence="1" type="ORF">Amme_041_066</name>
</gene>